<keyword evidence="8 10" id="KW-0472">Membrane</keyword>
<evidence type="ECO:0000259" key="11">
    <source>
        <dbReference type="Pfam" id="PF00905"/>
    </source>
</evidence>
<dbReference type="GO" id="GO:0009252">
    <property type="term" value="P:peptidoglycan biosynthetic process"/>
    <property type="evidence" value="ECO:0007669"/>
    <property type="project" value="UniProtKB-KW"/>
</dbReference>
<gene>
    <name evidence="13" type="ORF">A3F55_02035</name>
</gene>
<dbReference type="GO" id="GO:0005886">
    <property type="term" value="C:plasma membrane"/>
    <property type="evidence" value="ECO:0007669"/>
    <property type="project" value="UniProtKB-SubCell"/>
</dbReference>
<feature type="domain" description="Penicillin-binding protein transpeptidase" evidence="11">
    <location>
        <begin position="228"/>
        <end position="542"/>
    </location>
</feature>
<evidence type="ECO:0000256" key="1">
    <source>
        <dbReference type="ARBA" id="ARBA00004167"/>
    </source>
</evidence>
<feature type="transmembrane region" description="Helical" evidence="10">
    <location>
        <begin position="47"/>
        <end position="67"/>
    </location>
</feature>
<evidence type="ECO:0000256" key="7">
    <source>
        <dbReference type="ARBA" id="ARBA00022989"/>
    </source>
</evidence>
<proteinExistence type="predicted"/>
<organism evidence="13 14">
    <name type="scientific">Candidatus Adlerbacteria bacterium RIFCSPHIGHO2_12_FULL_53_18</name>
    <dbReference type="NCBI Taxonomy" id="1797242"/>
    <lineage>
        <taxon>Bacteria</taxon>
        <taxon>Candidatus Adleribacteriota</taxon>
    </lineage>
</organism>
<dbReference type="PANTHER" id="PTHR30627:SF2">
    <property type="entry name" value="PEPTIDOGLYCAN D,D-TRANSPEPTIDASE MRDA"/>
    <property type="match status" value="1"/>
</dbReference>
<dbReference type="InterPro" id="IPR005311">
    <property type="entry name" value="PBP_dimer"/>
</dbReference>
<dbReference type="SUPFAM" id="SSF56601">
    <property type="entry name" value="beta-lactamase/transpeptidase-like"/>
    <property type="match status" value="1"/>
</dbReference>
<evidence type="ECO:0000256" key="5">
    <source>
        <dbReference type="ARBA" id="ARBA00022960"/>
    </source>
</evidence>
<keyword evidence="5" id="KW-0133">Cell shape</keyword>
<comment type="caution">
    <text evidence="13">The sequence shown here is derived from an EMBL/GenBank/DDBJ whole genome shotgun (WGS) entry which is preliminary data.</text>
</comment>
<keyword evidence="9" id="KW-0961">Cell wall biogenesis/degradation</keyword>
<evidence type="ECO:0000256" key="8">
    <source>
        <dbReference type="ARBA" id="ARBA00023136"/>
    </source>
</evidence>
<dbReference type="InterPro" id="IPR050515">
    <property type="entry name" value="Beta-lactam/transpept"/>
</dbReference>
<accession>A0A1F4XSC3</accession>
<evidence type="ECO:0000256" key="2">
    <source>
        <dbReference type="ARBA" id="ARBA00004236"/>
    </source>
</evidence>
<evidence type="ECO:0000256" key="3">
    <source>
        <dbReference type="ARBA" id="ARBA00022475"/>
    </source>
</evidence>
<dbReference type="GO" id="GO:0071972">
    <property type="term" value="F:peptidoglycan L,D-transpeptidase activity"/>
    <property type="evidence" value="ECO:0007669"/>
    <property type="project" value="TreeGrafter"/>
</dbReference>
<evidence type="ECO:0000256" key="10">
    <source>
        <dbReference type="SAM" id="Phobius"/>
    </source>
</evidence>
<comment type="subcellular location">
    <subcellularLocation>
        <location evidence="2">Cell membrane</location>
    </subcellularLocation>
    <subcellularLocation>
        <location evidence="1">Membrane</location>
        <topology evidence="1">Single-pass membrane protein</topology>
    </subcellularLocation>
</comment>
<keyword evidence="7 10" id="KW-1133">Transmembrane helix</keyword>
<dbReference type="GO" id="GO:0071555">
    <property type="term" value="P:cell wall organization"/>
    <property type="evidence" value="ECO:0007669"/>
    <property type="project" value="UniProtKB-KW"/>
</dbReference>
<keyword evidence="3" id="KW-1003">Cell membrane</keyword>
<dbReference type="Proteomes" id="UP000178091">
    <property type="component" value="Unassembled WGS sequence"/>
</dbReference>
<protein>
    <recommendedName>
        <fullName evidence="15">Penicillin-binding protein 2</fullName>
    </recommendedName>
</protein>
<reference evidence="13 14" key="1">
    <citation type="journal article" date="2016" name="Nat. Commun.">
        <title>Thousands of microbial genomes shed light on interconnected biogeochemical processes in an aquifer system.</title>
        <authorList>
            <person name="Anantharaman K."/>
            <person name="Brown C.T."/>
            <person name="Hug L.A."/>
            <person name="Sharon I."/>
            <person name="Castelle C.J."/>
            <person name="Probst A.J."/>
            <person name="Thomas B.C."/>
            <person name="Singh A."/>
            <person name="Wilkins M.J."/>
            <person name="Karaoz U."/>
            <person name="Brodie E.L."/>
            <person name="Williams K.H."/>
            <person name="Hubbard S.S."/>
            <person name="Banfield J.F."/>
        </authorList>
    </citation>
    <scope>NUCLEOTIDE SEQUENCE [LARGE SCALE GENOMIC DNA]</scope>
</reference>
<evidence type="ECO:0000259" key="12">
    <source>
        <dbReference type="Pfam" id="PF03717"/>
    </source>
</evidence>
<dbReference type="GO" id="GO:0008360">
    <property type="term" value="P:regulation of cell shape"/>
    <property type="evidence" value="ECO:0007669"/>
    <property type="project" value="UniProtKB-KW"/>
</dbReference>
<evidence type="ECO:0000313" key="14">
    <source>
        <dbReference type="Proteomes" id="UP000178091"/>
    </source>
</evidence>
<evidence type="ECO:0008006" key="15">
    <source>
        <dbReference type="Google" id="ProtNLM"/>
    </source>
</evidence>
<evidence type="ECO:0000313" key="13">
    <source>
        <dbReference type="EMBL" id="OGC84498.1"/>
    </source>
</evidence>
<dbReference type="AlphaFoldDB" id="A0A1F4XSC3"/>
<sequence>MSLRHWLRRQRSPEIHPDEIFVDSSNLQAFDTDQFEGRIERPIGQGALLFVSSLLLLLVGLYCLRAFDLQFVKGVAYAKQAAENQLAERIIFADRGTVVDRTGRELAYNVRVDAESDFAERHYGQYRGLSHIVGYTKAPTKDSSGHYFRTSFEGIEGVERAYNDVLAGHNGITLTETDARGNVVSESAQRPPQTGEQVSLSLDAEVTQGLYDAIAARAEGSKFQGGAGAVIDIETGELLALTSYPEYSSEALSRGREEALEAFFADERNPFLNRAISGLYAPGSIVKPMVAIAALAEGVIDEFKEILSTGSISIPNPYFPDQPSIFRDWKAHGYTDMRHAIAVSSDVYFYTVGGGYKDQQGLGIATLDEYFKLFGMGNPTGLMGFEEPGGTIPTPEWKEATFGGDPWRVGDTYNTAIGQYGVQVTPLQMARMAAAIANGGMVLTPALIASSSPQGTSLPIDPHAFEVAREGMRLAAQGGTAAAVNMPFIEVAGKTGTAQVGAQNQFMNSWVIGFYPYENPRWAFAVVLERAPAGTAVGAPAAMNAFLWWLKANAPEYLE</sequence>
<dbReference type="InterPro" id="IPR036138">
    <property type="entry name" value="PBP_dimer_sf"/>
</dbReference>
<evidence type="ECO:0000256" key="6">
    <source>
        <dbReference type="ARBA" id="ARBA00022984"/>
    </source>
</evidence>
<name>A0A1F4XSC3_9BACT</name>
<evidence type="ECO:0000256" key="9">
    <source>
        <dbReference type="ARBA" id="ARBA00023316"/>
    </source>
</evidence>
<dbReference type="PANTHER" id="PTHR30627">
    <property type="entry name" value="PEPTIDOGLYCAN D,D-TRANSPEPTIDASE"/>
    <property type="match status" value="1"/>
</dbReference>
<dbReference type="InterPro" id="IPR001460">
    <property type="entry name" value="PCN-bd_Tpept"/>
</dbReference>
<keyword evidence="6" id="KW-0573">Peptidoglycan synthesis</keyword>
<evidence type="ECO:0000256" key="4">
    <source>
        <dbReference type="ARBA" id="ARBA00022692"/>
    </source>
</evidence>
<feature type="domain" description="Penicillin-binding protein dimerisation" evidence="12">
    <location>
        <begin position="120"/>
        <end position="186"/>
    </location>
</feature>
<dbReference type="Gene3D" id="3.40.710.10">
    <property type="entry name" value="DD-peptidase/beta-lactamase superfamily"/>
    <property type="match status" value="1"/>
</dbReference>
<dbReference type="InterPro" id="IPR012338">
    <property type="entry name" value="Beta-lactam/transpept-like"/>
</dbReference>
<dbReference type="Gene3D" id="3.90.1310.10">
    <property type="entry name" value="Penicillin-binding protein 2a (Domain 2)"/>
    <property type="match status" value="1"/>
</dbReference>
<dbReference type="Pfam" id="PF03717">
    <property type="entry name" value="PBP_dimer"/>
    <property type="match status" value="1"/>
</dbReference>
<dbReference type="SUPFAM" id="SSF56519">
    <property type="entry name" value="Penicillin binding protein dimerisation domain"/>
    <property type="match status" value="1"/>
</dbReference>
<keyword evidence="4 10" id="KW-0812">Transmembrane</keyword>
<dbReference type="GO" id="GO:0008658">
    <property type="term" value="F:penicillin binding"/>
    <property type="evidence" value="ECO:0007669"/>
    <property type="project" value="InterPro"/>
</dbReference>
<dbReference type="Pfam" id="PF00905">
    <property type="entry name" value="Transpeptidase"/>
    <property type="match status" value="1"/>
</dbReference>
<dbReference type="EMBL" id="MEWW01000015">
    <property type="protein sequence ID" value="OGC84498.1"/>
    <property type="molecule type" value="Genomic_DNA"/>
</dbReference>